<name>A0A8J2RP32_9CRUS</name>
<evidence type="ECO:0000313" key="3">
    <source>
        <dbReference type="Proteomes" id="UP000789390"/>
    </source>
</evidence>
<feature type="compositionally biased region" description="Acidic residues" evidence="1">
    <location>
        <begin position="107"/>
        <end position="121"/>
    </location>
</feature>
<dbReference type="EMBL" id="CAKKLH010000223">
    <property type="protein sequence ID" value="CAH0106277.1"/>
    <property type="molecule type" value="Genomic_DNA"/>
</dbReference>
<accession>A0A8J2RP32</accession>
<sequence length="166" mass="18913">MPTSCSNCSIITFFSYSSCDISNSLHSRKYLNFFYSFQKSWKDDTLVPVLEKKVYKHRKLIFKGHDGAPKWDGRTTYPQGLPPFDEENWNGDWSGWCEEEVPGMEDCSEADSMPELEDCSEADSAQPGLEDCCEEVPGVEDSMPELEDCCEEESTQPGLEEFEEVD</sequence>
<gene>
    <name evidence="2" type="ORF">DGAL_LOCUS9431</name>
</gene>
<evidence type="ECO:0000256" key="1">
    <source>
        <dbReference type="SAM" id="MobiDB-lite"/>
    </source>
</evidence>
<feature type="region of interest" description="Disordered" evidence="1">
    <location>
        <begin position="107"/>
        <end position="130"/>
    </location>
</feature>
<dbReference type="Proteomes" id="UP000789390">
    <property type="component" value="Unassembled WGS sequence"/>
</dbReference>
<keyword evidence="3" id="KW-1185">Reference proteome</keyword>
<proteinExistence type="predicted"/>
<organism evidence="2 3">
    <name type="scientific">Daphnia galeata</name>
    <dbReference type="NCBI Taxonomy" id="27404"/>
    <lineage>
        <taxon>Eukaryota</taxon>
        <taxon>Metazoa</taxon>
        <taxon>Ecdysozoa</taxon>
        <taxon>Arthropoda</taxon>
        <taxon>Crustacea</taxon>
        <taxon>Branchiopoda</taxon>
        <taxon>Diplostraca</taxon>
        <taxon>Cladocera</taxon>
        <taxon>Anomopoda</taxon>
        <taxon>Daphniidae</taxon>
        <taxon>Daphnia</taxon>
    </lineage>
</organism>
<reference evidence="2" key="1">
    <citation type="submission" date="2021-11" db="EMBL/GenBank/DDBJ databases">
        <authorList>
            <person name="Schell T."/>
        </authorList>
    </citation>
    <scope>NUCLEOTIDE SEQUENCE</scope>
    <source>
        <strain evidence="2">M5</strain>
    </source>
</reference>
<evidence type="ECO:0000313" key="2">
    <source>
        <dbReference type="EMBL" id="CAH0106277.1"/>
    </source>
</evidence>
<protein>
    <submittedName>
        <fullName evidence="2">Uncharacterized protein</fullName>
    </submittedName>
</protein>
<feature type="region of interest" description="Disordered" evidence="1">
    <location>
        <begin position="146"/>
        <end position="166"/>
    </location>
</feature>
<dbReference type="AlphaFoldDB" id="A0A8J2RP32"/>
<comment type="caution">
    <text evidence="2">The sequence shown here is derived from an EMBL/GenBank/DDBJ whole genome shotgun (WGS) entry which is preliminary data.</text>
</comment>